<feature type="transmembrane region" description="Helical" evidence="10">
    <location>
        <begin position="441"/>
        <end position="462"/>
    </location>
</feature>
<feature type="transmembrane region" description="Helical" evidence="10">
    <location>
        <begin position="282"/>
        <end position="302"/>
    </location>
</feature>
<protein>
    <submittedName>
        <fullName evidence="11">Sucrose transport protein SUC1</fullName>
    </submittedName>
</protein>
<evidence type="ECO:0000256" key="1">
    <source>
        <dbReference type="ARBA" id="ARBA00004141"/>
    </source>
</evidence>
<keyword evidence="8 10" id="KW-1133">Transmembrane helix</keyword>
<evidence type="ECO:0000256" key="6">
    <source>
        <dbReference type="ARBA" id="ARBA00022692"/>
    </source>
</evidence>
<dbReference type="InterPro" id="IPR005989">
    <property type="entry name" value="Suc_symporter_pln"/>
</dbReference>
<keyword evidence="4" id="KW-0813">Transport</keyword>
<evidence type="ECO:0000313" key="12">
    <source>
        <dbReference type="Proteomes" id="UP001558713"/>
    </source>
</evidence>
<dbReference type="GO" id="GO:0005886">
    <property type="term" value="C:plasma membrane"/>
    <property type="evidence" value="ECO:0007669"/>
    <property type="project" value="UniProtKB-ARBA"/>
</dbReference>
<dbReference type="SUPFAM" id="SSF103473">
    <property type="entry name" value="MFS general substrate transporter"/>
    <property type="match status" value="1"/>
</dbReference>
<comment type="caution">
    <text evidence="11">The sequence shown here is derived from an EMBL/GenBank/DDBJ whole genome shotgun (WGS) entry which is preliminary data.</text>
</comment>
<feature type="transmembrane region" description="Helical" evidence="10">
    <location>
        <begin position="139"/>
        <end position="157"/>
    </location>
</feature>
<dbReference type="AlphaFoldDB" id="A0ABD1B0F8"/>
<feature type="transmembrane region" description="Helical" evidence="10">
    <location>
        <begin position="32"/>
        <end position="48"/>
    </location>
</feature>
<feature type="transmembrane region" description="Helical" evidence="10">
    <location>
        <begin position="178"/>
        <end position="198"/>
    </location>
</feature>
<reference evidence="11 12" key="1">
    <citation type="submission" date="2024-04" db="EMBL/GenBank/DDBJ databases">
        <title>Genome assembly C_amara_ONT_v2.</title>
        <authorList>
            <person name="Yant L."/>
            <person name="Moore C."/>
            <person name="Slenker M."/>
        </authorList>
    </citation>
    <scope>NUCLEOTIDE SEQUENCE [LARGE SCALE GENOMIC DNA]</scope>
    <source>
        <tissue evidence="11">Leaf</tissue>
    </source>
</reference>
<gene>
    <name evidence="11" type="ORF">V5N11_034801</name>
</gene>
<keyword evidence="9 10" id="KW-0472">Membrane</keyword>
<feature type="transmembrane region" description="Helical" evidence="10">
    <location>
        <begin position="101"/>
        <end position="119"/>
    </location>
</feature>
<dbReference type="FunFam" id="1.20.1250.20:FF:000174">
    <property type="entry name" value="Sucrose transport protein"/>
    <property type="match status" value="1"/>
</dbReference>
<evidence type="ECO:0000256" key="2">
    <source>
        <dbReference type="ARBA" id="ARBA00004914"/>
    </source>
</evidence>
<feature type="transmembrane region" description="Helical" evidence="10">
    <location>
        <begin position="367"/>
        <end position="386"/>
    </location>
</feature>
<comment type="subcellular location">
    <subcellularLocation>
        <location evidence="1">Membrane</location>
        <topology evidence="1">Multi-pass membrane protein</topology>
    </subcellularLocation>
</comment>
<evidence type="ECO:0000256" key="9">
    <source>
        <dbReference type="ARBA" id="ARBA00023136"/>
    </source>
</evidence>
<feature type="transmembrane region" description="Helical" evidence="10">
    <location>
        <begin position="474"/>
        <end position="495"/>
    </location>
</feature>
<feature type="transmembrane region" description="Helical" evidence="10">
    <location>
        <begin position="68"/>
        <end position="89"/>
    </location>
</feature>
<dbReference type="InterPro" id="IPR036259">
    <property type="entry name" value="MFS_trans_sf"/>
</dbReference>
<dbReference type="PANTHER" id="PTHR19432:SF70">
    <property type="entry name" value="SUCROSE TRANSPORT PROTEIN SUC1-RELATED"/>
    <property type="match status" value="1"/>
</dbReference>
<evidence type="ECO:0000256" key="5">
    <source>
        <dbReference type="ARBA" id="ARBA00022597"/>
    </source>
</evidence>
<dbReference type="PANTHER" id="PTHR19432">
    <property type="entry name" value="SUGAR TRANSPORTER"/>
    <property type="match status" value="1"/>
</dbReference>
<evidence type="ECO:0000256" key="10">
    <source>
        <dbReference type="SAM" id="Phobius"/>
    </source>
</evidence>
<keyword evidence="5" id="KW-0762">Sugar transport</keyword>
<comment type="similarity">
    <text evidence="3">Belongs to the glycoside-pentoside-hexuronide (GPH) cation symporter transporter (TC 2.A.2.4) family.</text>
</comment>
<dbReference type="GO" id="GO:0015293">
    <property type="term" value="F:symporter activity"/>
    <property type="evidence" value="ECO:0007669"/>
    <property type="project" value="UniProtKB-KW"/>
</dbReference>
<evidence type="ECO:0000256" key="8">
    <source>
        <dbReference type="ARBA" id="ARBA00022989"/>
    </source>
</evidence>
<dbReference type="Gene3D" id="1.20.1250.20">
    <property type="entry name" value="MFS general substrate transporter like domains"/>
    <property type="match status" value="1"/>
</dbReference>
<keyword evidence="7" id="KW-0769">Symport</keyword>
<organism evidence="11 12">
    <name type="scientific">Cardamine amara subsp. amara</name>
    <dbReference type="NCBI Taxonomy" id="228776"/>
    <lineage>
        <taxon>Eukaryota</taxon>
        <taxon>Viridiplantae</taxon>
        <taxon>Streptophyta</taxon>
        <taxon>Embryophyta</taxon>
        <taxon>Tracheophyta</taxon>
        <taxon>Spermatophyta</taxon>
        <taxon>Magnoliopsida</taxon>
        <taxon>eudicotyledons</taxon>
        <taxon>Gunneridae</taxon>
        <taxon>Pentapetalae</taxon>
        <taxon>rosids</taxon>
        <taxon>malvids</taxon>
        <taxon>Brassicales</taxon>
        <taxon>Brassicaceae</taxon>
        <taxon>Cardamineae</taxon>
        <taxon>Cardamine</taxon>
    </lineage>
</organism>
<proteinExistence type="inferred from homology"/>
<dbReference type="EMBL" id="JBANAX010000364">
    <property type="protein sequence ID" value="KAL1212443.1"/>
    <property type="molecule type" value="Genomic_DNA"/>
</dbReference>
<evidence type="ECO:0000256" key="4">
    <source>
        <dbReference type="ARBA" id="ARBA00022448"/>
    </source>
</evidence>
<dbReference type="Pfam" id="PF13347">
    <property type="entry name" value="MFS_2"/>
    <property type="match status" value="1"/>
</dbReference>
<keyword evidence="12" id="KW-1185">Reference proteome</keyword>
<evidence type="ECO:0000256" key="7">
    <source>
        <dbReference type="ARBA" id="ARBA00022847"/>
    </source>
</evidence>
<keyword evidence="6 10" id="KW-0812">Transmembrane</keyword>
<comment type="pathway">
    <text evidence="2">Glycan biosynthesis; sucrose metabolism.</text>
</comment>
<dbReference type="NCBIfam" id="TIGR01301">
    <property type="entry name" value="GPH_sucrose"/>
    <property type="match status" value="1"/>
</dbReference>
<dbReference type="CDD" id="cd17313">
    <property type="entry name" value="MFS_SLC45_SUC"/>
    <property type="match status" value="1"/>
</dbReference>
<dbReference type="Proteomes" id="UP001558713">
    <property type="component" value="Unassembled WGS sequence"/>
</dbReference>
<sequence>MGAFERENVIYNPLEIQTPPEDIVKPSPLRKIISVASIAAGVQFGWALQLSLLTPYVQLLGIPHKWSALMWLCGPISGMLVQPIVGYHSDRLTWKLGRRRPFIAAGAILVSLAVFLIGYAADLGHSMGDKLEDKIKVRAVWVFVLGFWILDVANNTLQGPLRAFLADLSAGDAKKTRIANAFYSFFMAVGQVLGYAAGSYNNIHKIFPFAMTKACDLTCANLKSCFFISITLLAIVTVISLLYVKEKQWSPPPQGISNEEKTYRVPYFGEIFGAFKVMERPMWMLLIVTAINWVAWFPFFLYETDWFGREVYGGDSSGNDQSKKLYNKGVQVGTLGLMFHSIVLGVMSLSVEWIGRKLGGAKRLWGVVNFILAIVFGMMILITKLAEDHRKTAGPFAGPTKSIKDGAISLFAVLGIPLAITFSTPFALASIFSSSSGAGQGLTIGVLNLAIVIPQMIVSAGIGPFDALFGSGNIPGFVVAAVAAALSGVLTLTILPSPPPDAAMTTRAMGFH</sequence>
<feature type="transmembrane region" description="Helical" evidence="10">
    <location>
        <begin position="226"/>
        <end position="244"/>
    </location>
</feature>
<feature type="transmembrane region" description="Helical" evidence="10">
    <location>
        <begin position="332"/>
        <end position="355"/>
    </location>
</feature>
<evidence type="ECO:0000256" key="3">
    <source>
        <dbReference type="ARBA" id="ARBA00007134"/>
    </source>
</evidence>
<name>A0ABD1B0F8_CARAN</name>
<accession>A0ABD1B0F8</accession>
<feature type="transmembrane region" description="Helical" evidence="10">
    <location>
        <begin position="406"/>
        <end position="429"/>
    </location>
</feature>
<evidence type="ECO:0000313" key="11">
    <source>
        <dbReference type="EMBL" id="KAL1212443.1"/>
    </source>
</evidence>